<proteinExistence type="predicted"/>
<dbReference type="Gene3D" id="3.40.930.10">
    <property type="entry name" value="Mannitol-specific EII, Chain A"/>
    <property type="match status" value="1"/>
</dbReference>
<dbReference type="PANTHER" id="PTHR47738:SF1">
    <property type="entry name" value="NITROGEN REGULATORY PROTEIN"/>
    <property type="match status" value="1"/>
</dbReference>
<dbReference type="InterPro" id="IPR016152">
    <property type="entry name" value="PTrfase/Anion_transptr"/>
</dbReference>
<name>A0ABV0IVW7_9NEIS</name>
<keyword evidence="2" id="KW-0813">Transport</keyword>
<dbReference type="PROSITE" id="PS51094">
    <property type="entry name" value="PTS_EIIA_TYPE_2"/>
    <property type="match status" value="1"/>
</dbReference>
<keyword evidence="2" id="KW-0762">Sugar transport</keyword>
<feature type="domain" description="PTS EIIA type-2" evidence="1">
    <location>
        <begin position="6"/>
        <end position="149"/>
    </location>
</feature>
<dbReference type="PROSITE" id="PS00372">
    <property type="entry name" value="PTS_EIIA_TYPE_2_HIS"/>
    <property type="match status" value="1"/>
</dbReference>
<keyword evidence="3" id="KW-1185">Reference proteome</keyword>
<accession>A0ABV0IVW7</accession>
<dbReference type="PANTHER" id="PTHR47738">
    <property type="entry name" value="PTS SYSTEM FRUCTOSE-LIKE EIIA COMPONENT-RELATED"/>
    <property type="match status" value="1"/>
</dbReference>
<comment type="caution">
    <text evidence="2">The sequence shown here is derived from an EMBL/GenBank/DDBJ whole genome shotgun (WGS) entry which is preliminary data.</text>
</comment>
<dbReference type="SUPFAM" id="SSF55804">
    <property type="entry name" value="Phoshotransferase/anion transport protein"/>
    <property type="match status" value="1"/>
</dbReference>
<dbReference type="InterPro" id="IPR051541">
    <property type="entry name" value="PTS_SugarTrans_NitroReg"/>
</dbReference>
<evidence type="ECO:0000313" key="2">
    <source>
        <dbReference type="EMBL" id="MEO9385414.1"/>
    </source>
</evidence>
<organism evidence="2 3">
    <name type="scientific">Chromobacterium phragmitis</name>
    <dbReference type="NCBI Taxonomy" id="2202141"/>
    <lineage>
        <taxon>Bacteria</taxon>
        <taxon>Pseudomonadati</taxon>
        <taxon>Pseudomonadota</taxon>
        <taxon>Betaproteobacteria</taxon>
        <taxon>Neisseriales</taxon>
        <taxon>Chromobacteriaceae</taxon>
        <taxon>Chromobacterium</taxon>
    </lineage>
</organism>
<dbReference type="CDD" id="cd00211">
    <property type="entry name" value="PTS_IIA_fru"/>
    <property type="match status" value="1"/>
</dbReference>
<gene>
    <name evidence="2" type="ORF">ABI908_15055</name>
</gene>
<dbReference type="InterPro" id="IPR002178">
    <property type="entry name" value="PTS_EIIA_type-2_dom"/>
</dbReference>
<evidence type="ECO:0000259" key="1">
    <source>
        <dbReference type="PROSITE" id="PS51094"/>
    </source>
</evidence>
<dbReference type="EMBL" id="JBDXMI010000001">
    <property type="protein sequence ID" value="MEO9385414.1"/>
    <property type="molecule type" value="Genomic_DNA"/>
</dbReference>
<sequence length="189" mass="21430">MQTLADICRRGDILLDVDLADERELFEFIARQLGQRHALSAPSLRAALRQREQTGSTALGHGLALPHARIEGLAEVRALFIGLRRSLDFHAPDGEPVSRLLALLLPRDARACHLKLLAEIARIFGERPFRAELQACRSPEQVDRLFQRWSDSEPGNDPHFLLDSNRYFLDAEASLRPDFSVRRKVTARF</sequence>
<protein>
    <submittedName>
        <fullName evidence="2">PTS sugar transporter subunit IIA</fullName>
    </submittedName>
</protein>
<dbReference type="Proteomes" id="UP001462502">
    <property type="component" value="Unassembled WGS sequence"/>
</dbReference>
<evidence type="ECO:0000313" key="3">
    <source>
        <dbReference type="Proteomes" id="UP001462502"/>
    </source>
</evidence>
<dbReference type="RefSeq" id="WP_347936068.1">
    <property type="nucleotide sequence ID" value="NZ_CP158160.1"/>
</dbReference>
<dbReference type="Pfam" id="PF00359">
    <property type="entry name" value="PTS_EIIA_2"/>
    <property type="match status" value="1"/>
</dbReference>
<reference evidence="2 3" key="1">
    <citation type="submission" date="2024-05" db="EMBL/GenBank/DDBJ databases">
        <authorList>
            <person name="De Oliveira J.P."/>
            <person name="Noriler S.A."/>
            <person name="De Oliveira A.G."/>
            <person name="Sipoli D.S."/>
        </authorList>
    </citation>
    <scope>NUCLEOTIDE SEQUENCE [LARGE SCALE GENOMIC DNA]</scope>
    <source>
        <strain evidence="2 3">LABIM192</strain>
    </source>
</reference>